<evidence type="ECO:0000259" key="13">
    <source>
        <dbReference type="Pfam" id="PF18403"/>
    </source>
</evidence>
<evidence type="ECO:0000256" key="7">
    <source>
        <dbReference type="ARBA" id="ARBA00022729"/>
    </source>
</evidence>
<feature type="domain" description="UDP-glucose:glycoprotein glucosyltransferase thioredoxin-like" evidence="13">
    <location>
        <begin position="13"/>
        <end position="115"/>
    </location>
</feature>
<dbReference type="GO" id="GO:0036503">
    <property type="term" value="P:ERAD pathway"/>
    <property type="evidence" value="ECO:0007669"/>
    <property type="project" value="TreeGrafter"/>
</dbReference>
<dbReference type="GO" id="GO:0005788">
    <property type="term" value="C:endoplasmic reticulum lumen"/>
    <property type="evidence" value="ECO:0007669"/>
    <property type="project" value="UniProtKB-SubCell"/>
</dbReference>
<evidence type="ECO:0000313" key="16">
    <source>
        <dbReference type="Proteomes" id="UP000311919"/>
    </source>
</evidence>
<accession>A0A4Z2DC85</accession>
<keyword evidence="6 15" id="KW-0808">Transferase</keyword>
<dbReference type="STRING" id="6182.A0A4Z2DC85"/>
<evidence type="ECO:0000256" key="12">
    <source>
        <dbReference type="SAM" id="MobiDB-lite"/>
    </source>
</evidence>
<comment type="similarity">
    <text evidence="4">Belongs to the glycosyltransferase 8 family.</text>
</comment>
<evidence type="ECO:0000256" key="11">
    <source>
        <dbReference type="ARBA" id="ARBA00048456"/>
    </source>
</evidence>
<dbReference type="InterPro" id="IPR029044">
    <property type="entry name" value="Nucleotide-diphossugar_trans"/>
</dbReference>
<dbReference type="InterPro" id="IPR040497">
    <property type="entry name" value="Glyco_transf_24"/>
</dbReference>
<dbReference type="GO" id="GO:0051082">
    <property type="term" value="F:unfolded protein binding"/>
    <property type="evidence" value="ECO:0007669"/>
    <property type="project" value="TreeGrafter"/>
</dbReference>
<keyword evidence="7" id="KW-0732">Signal</keyword>
<dbReference type="GO" id="GO:0003980">
    <property type="term" value="F:UDP-glucose:glycoprotein glucosyltransferase activity"/>
    <property type="evidence" value="ECO:0007669"/>
    <property type="project" value="InterPro"/>
</dbReference>
<evidence type="ECO:0000259" key="14">
    <source>
        <dbReference type="Pfam" id="PF18404"/>
    </source>
</evidence>
<keyword evidence="9" id="KW-0325">Glycoprotein</keyword>
<comment type="subcellular location">
    <subcellularLocation>
        <location evidence="2">Endoplasmic reticulum lumen</location>
    </subcellularLocation>
</comment>
<dbReference type="Pfam" id="PF18404">
    <property type="entry name" value="Glyco_transf_24"/>
    <property type="match status" value="1"/>
</dbReference>
<evidence type="ECO:0000256" key="9">
    <source>
        <dbReference type="ARBA" id="ARBA00023180"/>
    </source>
</evidence>
<comment type="caution">
    <text evidence="15">The sequence shown here is derived from an EMBL/GenBank/DDBJ whole genome shotgun (WGS) entry which is preliminary data.</text>
</comment>
<dbReference type="InterPro" id="IPR040525">
    <property type="entry name" value="UGGT_TRXL_4"/>
</dbReference>
<keyword evidence="5" id="KW-0328">Glycosyltransferase</keyword>
<dbReference type="SUPFAM" id="SSF53448">
    <property type="entry name" value="Nucleotide-diphospho-sugar transferases"/>
    <property type="match status" value="1"/>
</dbReference>
<dbReference type="GO" id="GO:0018279">
    <property type="term" value="P:protein N-linked glycosylation via asparagine"/>
    <property type="evidence" value="ECO:0007669"/>
    <property type="project" value="TreeGrafter"/>
</dbReference>
<proteinExistence type="inferred from homology"/>
<evidence type="ECO:0000256" key="1">
    <source>
        <dbReference type="ARBA" id="ARBA00001913"/>
    </source>
</evidence>
<organism evidence="15 16">
    <name type="scientific">Schistosoma japonicum</name>
    <name type="common">Blood fluke</name>
    <dbReference type="NCBI Taxonomy" id="6182"/>
    <lineage>
        <taxon>Eukaryota</taxon>
        <taxon>Metazoa</taxon>
        <taxon>Spiralia</taxon>
        <taxon>Lophotrochozoa</taxon>
        <taxon>Platyhelminthes</taxon>
        <taxon>Trematoda</taxon>
        <taxon>Digenea</taxon>
        <taxon>Strigeidida</taxon>
        <taxon>Schistosomatoidea</taxon>
        <taxon>Schistosomatidae</taxon>
        <taxon>Schistosoma</taxon>
    </lineage>
</organism>
<dbReference type="AlphaFoldDB" id="A0A4Z2DC85"/>
<dbReference type="CDD" id="cd06432">
    <property type="entry name" value="GT8_HUGT1_C_like"/>
    <property type="match status" value="1"/>
</dbReference>
<feature type="domain" description="Glucosyltransferase 24 catalytic" evidence="14">
    <location>
        <begin position="393"/>
        <end position="660"/>
    </location>
</feature>
<keyword evidence="16" id="KW-1185">Reference proteome</keyword>
<reference evidence="15 16" key="1">
    <citation type="submission" date="2019-03" db="EMBL/GenBank/DDBJ databases">
        <title>An improved genome assembly of the fluke Schistosoma japonicum.</title>
        <authorList>
            <person name="Hu W."/>
            <person name="Luo F."/>
            <person name="Yin M."/>
            <person name="Mo X."/>
            <person name="Sun C."/>
            <person name="Wu Q."/>
            <person name="Zhu B."/>
            <person name="Xiang M."/>
            <person name="Wang J."/>
            <person name="Wang Y."/>
            <person name="Zhang T."/>
            <person name="Xu B."/>
            <person name="Zheng H."/>
            <person name="Feng Z."/>
        </authorList>
    </citation>
    <scope>NUCLEOTIDE SEQUENCE [LARGE SCALE GENOMIC DNA]</scope>
    <source>
        <strain evidence="15">HuSjv2</strain>
        <tissue evidence="15">Worms</tissue>
    </source>
</reference>
<name>A0A4Z2DC85_SCHJA</name>
<feature type="region of interest" description="Disordered" evidence="12">
    <location>
        <begin position="676"/>
        <end position="713"/>
    </location>
</feature>
<gene>
    <name evidence="15" type="ORF">EWB00_002561</name>
</gene>
<dbReference type="Pfam" id="PF18403">
    <property type="entry name" value="Thioredoxin_15"/>
    <property type="match status" value="1"/>
</dbReference>
<evidence type="ECO:0000256" key="8">
    <source>
        <dbReference type="ARBA" id="ARBA00022824"/>
    </source>
</evidence>
<dbReference type="OrthoDB" id="27683at2759"/>
<comment type="pathway">
    <text evidence="3">Protein modification; protein glycosylation.</text>
</comment>
<dbReference type="Proteomes" id="UP000311919">
    <property type="component" value="Unassembled WGS sequence"/>
</dbReference>
<evidence type="ECO:0000256" key="4">
    <source>
        <dbReference type="ARBA" id="ARBA00006351"/>
    </source>
</evidence>
<dbReference type="Gene3D" id="3.90.550.10">
    <property type="entry name" value="Spore Coat Polysaccharide Biosynthesis Protein SpsA, Chain A"/>
    <property type="match status" value="1"/>
</dbReference>
<keyword evidence="8" id="KW-0256">Endoplasmic reticulum</keyword>
<dbReference type="Pfam" id="PF06427">
    <property type="entry name" value="UDP-g_GGTase"/>
    <property type="match status" value="1"/>
</dbReference>
<dbReference type="FunFam" id="3.90.550.10:FF:000004">
    <property type="entry name" value="UDP-glucose glycoprotein glucosyltransferase 1"/>
    <property type="match status" value="1"/>
</dbReference>
<feature type="compositionally biased region" description="Basic and acidic residues" evidence="12">
    <location>
        <begin position="702"/>
        <end position="713"/>
    </location>
</feature>
<comment type="function">
    <text evidence="10">Recognizes glycoproteins with minor folding defects. Reglucosylates single N-glycans near the misfolded part of the protein, thus providing quality control for protein folding in the endoplasmic reticulum. Reglucosylated proteins are recognized by calreticulin for recycling to the endoplasmic reticulum and refolding or degradation.</text>
</comment>
<sequence>MLESITASKPIKSLEDLVVSGIDSKRLYDAINLIDRSDFLQMHSTIARQMIGLKPGERAVVVNGKIVGPFDPFEEFLSDDFRLAERLALENGAKELGDRVEKILGSTIVGPDTISELIWKLASVLQSGIEATSSVISETSSVDGISDKGQNGHRIRLDDVSYNNSGFIIHGNKHEPNFELVAIIDPASRDAQRLSHILIVLQHSLPCTVKVLFNPAPSLSELPVKSFYRFVWEPSLFPENESVYNGTSAIVPRAYFTNLPGQVGYFQLKANPGSWHLRIRAGKSQKLYEISGQENSHIPASSKEIITLISNFRSKIIEVYVSKRAEYADESLLDDNSEESSSGSDNWLKKHSEVWSTLSNYADEYCPSWLNSLKLSLQSHLPWHKCASNQETINIFSVASGHLYERLLRIMMLTVIRHTNSPVKFWFLKNYLSPIFKDFIPYMAAEYGFEYEFVQYKWPRWLHAQTEKQRIIWGYKILFLDVLFPLNVTKIIFVDADQIVRADLKDLVDFDLGGAPYGYTPFCDSRKEMDGFRFWKQGYWANHLAGRPYHISALYVVDLTRFRRLAAGDRLRGQYHGLSQDPNSLSNLDQDLPNNMIHQVPIKSLPQEWLWCETWCSDESLARAKTIDLCNNPRTKEPKLTAAMRIAPEWVDYDREIKKLWKRVYPSTLLPTSERIASGSVSSTIQSTSESPMSKDSSVETSKTDDLEMKTEL</sequence>
<evidence type="ECO:0000256" key="2">
    <source>
        <dbReference type="ARBA" id="ARBA00004319"/>
    </source>
</evidence>
<dbReference type="PANTHER" id="PTHR11226:SF0">
    <property type="entry name" value="UDP-GLUCOSE:GLYCOPROTEIN GLUCOSYLTRANSFERASE"/>
    <property type="match status" value="1"/>
</dbReference>
<dbReference type="InterPro" id="IPR009448">
    <property type="entry name" value="UDP-g_GGtrans"/>
</dbReference>
<evidence type="ECO:0000256" key="3">
    <source>
        <dbReference type="ARBA" id="ARBA00004922"/>
    </source>
</evidence>
<evidence type="ECO:0000313" key="15">
    <source>
        <dbReference type="EMBL" id="TNN14018.1"/>
    </source>
</evidence>
<comment type="cofactor">
    <cofactor evidence="1">
        <name>Ca(2+)</name>
        <dbReference type="ChEBI" id="CHEBI:29108"/>
    </cofactor>
</comment>
<evidence type="ECO:0000256" key="10">
    <source>
        <dbReference type="ARBA" id="ARBA00045874"/>
    </source>
</evidence>
<comment type="catalytic activity">
    <reaction evidence="11">
        <text>N(4)-(alpha-D-Man-(1-&gt;2)-alpha-D-Man-(1-&gt;2)-alpha-D-Man-(1-&gt;3)-[alpha-D-Man-(1-&gt;2)-alpha-D-Man-(1-&gt;3)-[alpha-D-Man-(1-&gt;2)-alpha-D-Man-(1-&gt;6)]-alpha-D-Man-(1-&gt;6)]-beta-D-Man-(1-&gt;4)-beta-D-GlcNAc-(1-&gt;4)-beta-D-GlcNAc)-L-asparaginyl-[protein] (N-glucan mannose isomer 9A1,2,3B1,2,3) + UDP-alpha-D-glucose = N(4)-(alpha-D-Glc-(1-&gt;3)-alpha-D-Man-(1-&gt;2)-alpha-D-Man-(1-&gt;2)-alpha-D-Man-(1-&gt;3)-[alpha-D-Man-(1-&gt;2)-alpha-D-Man-(1-&gt;3)-[alpha-D-Man-(1-&gt;2)-alpha-D-Man-(1-&gt;6)]-alpha-D-Man-(1-&gt;6)]-beta-D-Man-(1-&gt;4)-beta-D-GlcNAc-(1-&gt;4)-beta-D-GlcNAc)-L-asparaginyl-[protein] + UDP + H(+)</text>
        <dbReference type="Rhea" id="RHEA:61304"/>
        <dbReference type="Rhea" id="RHEA-COMP:14356"/>
        <dbReference type="Rhea" id="RHEA-COMP:14357"/>
        <dbReference type="ChEBI" id="CHEBI:15378"/>
        <dbReference type="ChEBI" id="CHEBI:58223"/>
        <dbReference type="ChEBI" id="CHEBI:58885"/>
        <dbReference type="ChEBI" id="CHEBI:59080"/>
        <dbReference type="ChEBI" id="CHEBI:139493"/>
    </reaction>
</comment>
<feature type="compositionally biased region" description="Low complexity" evidence="12">
    <location>
        <begin position="678"/>
        <end position="694"/>
    </location>
</feature>
<dbReference type="EMBL" id="SKCS01000181">
    <property type="protein sequence ID" value="TNN14018.1"/>
    <property type="molecule type" value="Genomic_DNA"/>
</dbReference>
<evidence type="ECO:0000256" key="6">
    <source>
        <dbReference type="ARBA" id="ARBA00022679"/>
    </source>
</evidence>
<evidence type="ECO:0000256" key="5">
    <source>
        <dbReference type="ARBA" id="ARBA00022676"/>
    </source>
</evidence>
<dbReference type="PANTHER" id="PTHR11226">
    <property type="entry name" value="UDP-GLUCOSE GLYCOPROTEIN:GLUCOSYLTRANSFERASE"/>
    <property type="match status" value="1"/>
</dbReference>
<protein>
    <submittedName>
        <fullName evidence="15">UDP-glucose:glycoprotein glucosyltransferase 1</fullName>
    </submittedName>
</protein>